<dbReference type="SUPFAM" id="SSF53901">
    <property type="entry name" value="Thiolase-like"/>
    <property type="match status" value="2"/>
</dbReference>
<evidence type="ECO:0000259" key="4">
    <source>
        <dbReference type="Pfam" id="PF08545"/>
    </source>
</evidence>
<evidence type="ECO:0000313" key="5">
    <source>
        <dbReference type="EMBL" id="RUT33453.1"/>
    </source>
</evidence>
<feature type="domain" description="Beta-ketoacyl-[acyl-carrier-protein] synthase III C-terminal" evidence="3">
    <location>
        <begin position="241"/>
        <end position="329"/>
    </location>
</feature>
<evidence type="ECO:0000256" key="1">
    <source>
        <dbReference type="ARBA" id="ARBA00022679"/>
    </source>
</evidence>
<keyword evidence="2" id="KW-0012">Acyltransferase</keyword>
<dbReference type="PANTHER" id="PTHR34069:SF2">
    <property type="entry name" value="BETA-KETOACYL-[ACYL-CARRIER-PROTEIN] SYNTHASE III"/>
    <property type="match status" value="1"/>
</dbReference>
<evidence type="ECO:0000313" key="6">
    <source>
        <dbReference type="Proteomes" id="UP000272464"/>
    </source>
</evidence>
<comment type="caution">
    <text evidence="5">The sequence shown here is derived from an EMBL/GenBank/DDBJ whole genome shotgun (WGS) entry which is preliminary data.</text>
</comment>
<dbReference type="Pfam" id="PF08541">
    <property type="entry name" value="ACP_syn_III_C"/>
    <property type="match status" value="1"/>
</dbReference>
<accession>A0A3S1B8R9</accession>
<organism evidence="5 6">
    <name type="scientific">Paenibacillus zeisoli</name>
    <dbReference type="NCBI Taxonomy" id="2496267"/>
    <lineage>
        <taxon>Bacteria</taxon>
        <taxon>Bacillati</taxon>
        <taxon>Bacillota</taxon>
        <taxon>Bacilli</taxon>
        <taxon>Bacillales</taxon>
        <taxon>Paenibacillaceae</taxon>
        <taxon>Paenibacillus</taxon>
    </lineage>
</organism>
<dbReference type="AlphaFoldDB" id="A0A3S1B8R9"/>
<dbReference type="RefSeq" id="WP_127198567.1">
    <property type="nucleotide sequence ID" value="NZ_RZNX01000002.1"/>
</dbReference>
<keyword evidence="1" id="KW-0808">Transferase</keyword>
<dbReference type="GO" id="GO:0004315">
    <property type="term" value="F:3-oxoacyl-[acyl-carrier-protein] synthase activity"/>
    <property type="evidence" value="ECO:0007669"/>
    <property type="project" value="InterPro"/>
</dbReference>
<dbReference type="CDD" id="cd00830">
    <property type="entry name" value="KAS_III"/>
    <property type="match status" value="1"/>
</dbReference>
<sequence length="330" mass="36729">MQQIHIKGIATYHPSTAYDNAYFVEHFNKQGLESESLMNHLGRKTRYLVSTEDENSLTMGVAAAQKLLTESKVSAEELDMVVFVSDTPEYTYPSNALLIHREIGAVNAHIVYDLNTNCIGMLTAMDQVRQYLSGNRFIKRALIVGSVHVSNIARKDDTVVYPNFSDGAAAVILEKQDIPGGFLDANYKTDSKLGDTVTFPAVGLSKIFSEGVQESDKRLRFIPHDVSYFSDEWRDMISVMLERNGMDAAGVNHWLFSQFSRPEIEETLVKMDAGLDKYTFVGEKYGYTGVTSPIFALEEAIESGKISPGDKVVFCSVGIGYTMSALLYQF</sequence>
<proteinExistence type="predicted"/>
<dbReference type="GO" id="GO:0044550">
    <property type="term" value="P:secondary metabolite biosynthetic process"/>
    <property type="evidence" value="ECO:0007669"/>
    <property type="project" value="TreeGrafter"/>
</dbReference>
<dbReference type="InterPro" id="IPR016039">
    <property type="entry name" value="Thiolase-like"/>
</dbReference>
<dbReference type="InterPro" id="IPR013747">
    <property type="entry name" value="ACP_syn_III_C"/>
</dbReference>
<dbReference type="OrthoDB" id="1704808at2"/>
<dbReference type="EMBL" id="RZNX01000002">
    <property type="protein sequence ID" value="RUT33453.1"/>
    <property type="molecule type" value="Genomic_DNA"/>
</dbReference>
<dbReference type="InterPro" id="IPR013751">
    <property type="entry name" value="ACP_syn_III_N"/>
</dbReference>
<dbReference type="Pfam" id="PF08545">
    <property type="entry name" value="ACP_syn_III"/>
    <property type="match status" value="1"/>
</dbReference>
<dbReference type="Gene3D" id="3.40.47.10">
    <property type="match status" value="1"/>
</dbReference>
<reference evidence="5 6" key="1">
    <citation type="submission" date="2018-12" db="EMBL/GenBank/DDBJ databases">
        <authorList>
            <person name="Sun L."/>
            <person name="Chen Z."/>
        </authorList>
    </citation>
    <scope>NUCLEOTIDE SEQUENCE [LARGE SCALE GENOMIC DNA]</scope>
    <source>
        <strain evidence="5 6">3-5-3</strain>
    </source>
</reference>
<evidence type="ECO:0000256" key="2">
    <source>
        <dbReference type="ARBA" id="ARBA00023315"/>
    </source>
</evidence>
<gene>
    <name evidence="5" type="ORF">EJP77_07330</name>
</gene>
<keyword evidence="6" id="KW-1185">Reference proteome</keyword>
<dbReference type="Proteomes" id="UP000272464">
    <property type="component" value="Unassembled WGS sequence"/>
</dbReference>
<evidence type="ECO:0000259" key="3">
    <source>
        <dbReference type="Pfam" id="PF08541"/>
    </source>
</evidence>
<name>A0A3S1B8R9_9BACL</name>
<dbReference type="GO" id="GO:0006633">
    <property type="term" value="P:fatty acid biosynthetic process"/>
    <property type="evidence" value="ECO:0007669"/>
    <property type="project" value="InterPro"/>
</dbReference>
<feature type="domain" description="Beta-ketoacyl-[acyl-carrier-protein] synthase III N-terminal" evidence="4">
    <location>
        <begin position="112"/>
        <end position="190"/>
    </location>
</feature>
<dbReference type="PANTHER" id="PTHR34069">
    <property type="entry name" value="3-OXOACYL-[ACYL-CARRIER-PROTEIN] SYNTHASE 3"/>
    <property type="match status" value="1"/>
</dbReference>
<protein>
    <submittedName>
        <fullName evidence="5">Ketoacyl-ACP synthase III</fullName>
    </submittedName>
</protein>